<dbReference type="InterPro" id="IPR027278">
    <property type="entry name" value="ACCD_DCysDesulf"/>
</dbReference>
<evidence type="ECO:0000256" key="2">
    <source>
        <dbReference type="ARBA" id="ARBA00008639"/>
    </source>
</evidence>
<evidence type="ECO:0000313" key="8">
    <source>
        <dbReference type="Proteomes" id="UP000032633"/>
    </source>
</evidence>
<organism evidence="7 8">
    <name type="scientific">Paenibacillus beijingensis</name>
    <dbReference type="NCBI Taxonomy" id="1126833"/>
    <lineage>
        <taxon>Bacteria</taxon>
        <taxon>Bacillati</taxon>
        <taxon>Bacillota</taxon>
        <taxon>Bacilli</taxon>
        <taxon>Bacillales</taxon>
        <taxon>Paenibacillaceae</taxon>
        <taxon>Paenibacillus</taxon>
    </lineage>
</organism>
<accession>A0A0D5NKU6</accession>
<dbReference type="PATRIC" id="fig|1126833.4.peg.3176"/>
<dbReference type="PANTHER" id="PTHR43780">
    <property type="entry name" value="1-AMINOCYCLOPROPANE-1-CARBOXYLATE DEAMINASE-RELATED"/>
    <property type="match status" value="1"/>
</dbReference>
<dbReference type="GO" id="GO:0019148">
    <property type="term" value="F:D-cysteine desulfhydrase activity"/>
    <property type="evidence" value="ECO:0007669"/>
    <property type="project" value="TreeGrafter"/>
</dbReference>
<evidence type="ECO:0000256" key="3">
    <source>
        <dbReference type="ARBA" id="ARBA00022898"/>
    </source>
</evidence>
<gene>
    <name evidence="7" type="ORF">VN24_14535</name>
</gene>
<dbReference type="RefSeq" id="WP_045670987.1">
    <property type="nucleotide sequence ID" value="NZ_CP011058.1"/>
</dbReference>
<dbReference type="InterPro" id="IPR001926">
    <property type="entry name" value="TrpB-like_PALP"/>
</dbReference>
<comment type="cofactor">
    <cofactor evidence="1">
        <name>pyridoxal 5'-phosphate</name>
        <dbReference type="ChEBI" id="CHEBI:597326"/>
    </cofactor>
</comment>
<feature type="domain" description="Tryptophan synthase beta chain-like PALP" evidence="6">
    <location>
        <begin position="11"/>
        <end position="315"/>
    </location>
</feature>
<keyword evidence="8" id="KW-1185">Reference proteome</keyword>
<dbReference type="Proteomes" id="UP000032633">
    <property type="component" value="Chromosome"/>
</dbReference>
<reference evidence="7 8" key="1">
    <citation type="journal article" date="2015" name="J. Biotechnol.">
        <title>Complete genome sequence of Paenibacillus beijingensis 7188(T) (=DSM 24997(T)), a novel rhizobacterium from jujube garden soil.</title>
        <authorList>
            <person name="Kwak Y."/>
            <person name="Shin J.H."/>
        </authorList>
    </citation>
    <scope>NUCLEOTIDE SEQUENCE [LARGE SCALE GENOMIC DNA]</scope>
    <source>
        <strain evidence="7 8">DSM 24997</strain>
    </source>
</reference>
<dbReference type="KEGG" id="pbj:VN24_14535"/>
<dbReference type="PIRSF" id="PIRSF006278">
    <property type="entry name" value="ACCD_DCysDesulf"/>
    <property type="match status" value="1"/>
</dbReference>
<dbReference type="HOGENOM" id="CLU_048897_1_0_9"/>
<feature type="active site" description="Nucleophile" evidence="4">
    <location>
        <position position="75"/>
    </location>
</feature>
<feature type="modified residue" description="N6-(pyridoxal phosphate)lysine" evidence="5">
    <location>
        <position position="48"/>
    </location>
</feature>
<dbReference type="InterPro" id="IPR005966">
    <property type="entry name" value="D-Cys_desShydrase"/>
</dbReference>
<evidence type="ECO:0000256" key="5">
    <source>
        <dbReference type="PIRSR" id="PIRSR006278-2"/>
    </source>
</evidence>
<evidence type="ECO:0000313" key="7">
    <source>
        <dbReference type="EMBL" id="AJY75558.1"/>
    </source>
</evidence>
<dbReference type="GO" id="GO:1901605">
    <property type="term" value="P:alpha-amino acid metabolic process"/>
    <property type="evidence" value="ECO:0007669"/>
    <property type="project" value="UniProtKB-ARBA"/>
</dbReference>
<evidence type="ECO:0000256" key="1">
    <source>
        <dbReference type="ARBA" id="ARBA00001933"/>
    </source>
</evidence>
<dbReference type="AlphaFoldDB" id="A0A0D5NKU6"/>
<dbReference type="STRING" id="1126833.VN24_14535"/>
<dbReference type="SUPFAM" id="SSF53686">
    <property type="entry name" value="Tryptophan synthase beta subunit-like PLP-dependent enzymes"/>
    <property type="match status" value="1"/>
</dbReference>
<protein>
    <submittedName>
        <fullName evidence="7">Cysteine desulfhydrase</fullName>
    </submittedName>
</protein>
<evidence type="ECO:0000256" key="4">
    <source>
        <dbReference type="PIRSR" id="PIRSR006278-1"/>
    </source>
</evidence>
<dbReference type="EMBL" id="CP011058">
    <property type="protein sequence ID" value="AJY75558.1"/>
    <property type="molecule type" value="Genomic_DNA"/>
</dbReference>
<dbReference type="InterPro" id="IPR036052">
    <property type="entry name" value="TrpB-like_PALP_sf"/>
</dbReference>
<dbReference type="OrthoDB" id="9801249at2"/>
<dbReference type="NCBIfam" id="TIGR01275">
    <property type="entry name" value="ACC_deam_rel"/>
    <property type="match status" value="1"/>
</dbReference>
<dbReference type="PANTHER" id="PTHR43780:SF2">
    <property type="entry name" value="1-AMINOCYCLOPROPANE-1-CARBOXYLATE DEAMINASE-RELATED"/>
    <property type="match status" value="1"/>
</dbReference>
<proteinExistence type="inferred from homology"/>
<comment type="similarity">
    <text evidence="2">Belongs to the ACC deaminase/D-cysteine desulfhydrase family.</text>
</comment>
<sequence>MTNIPDRVPLANLPTKIEKLERLSAQLGGPSLFIKRDDQTGTEFSGNKVRKLEYSLKEALAAGHDYVITCGGIQSNHCRSTAAAAAKLGLKSYLVLRGNEPQEPDGNLLLDHLLGAQIRYITAEEYRERRAEIMESVKDKLTGQGYKPYIIPEGASNGIGSFGYYTALREIVEQEKELGVHFDAIVVAVGSGGTYAGLLLASKTLHYKADIIGINVCDDEYYFRHVIDSILQDSGRYLQEDIAYAKQDFHIIDGYVGQGYGISSPEVRQFIFDFAKLEGVILDPVYTGKALFGLVEEIKKGRFNDLHNILFIHTGGLFGLFPQKHEFINPN</sequence>
<evidence type="ECO:0000259" key="6">
    <source>
        <dbReference type="Pfam" id="PF00291"/>
    </source>
</evidence>
<keyword evidence="3 5" id="KW-0663">Pyridoxal phosphate</keyword>
<dbReference type="Gene3D" id="3.40.50.1100">
    <property type="match status" value="2"/>
</dbReference>
<dbReference type="Pfam" id="PF00291">
    <property type="entry name" value="PALP"/>
    <property type="match status" value="1"/>
</dbReference>
<name>A0A0D5NKU6_9BACL</name>
<reference evidence="8" key="2">
    <citation type="submission" date="2015-03" db="EMBL/GenBank/DDBJ databases">
        <title>Genome sequence of Paenibacillus beijingensis strain DSM 24997T.</title>
        <authorList>
            <person name="Kwak Y."/>
            <person name="Shin J.-H."/>
        </authorList>
    </citation>
    <scope>NUCLEOTIDE SEQUENCE [LARGE SCALE GENOMIC DNA]</scope>
    <source>
        <strain evidence="8">DSM 24997</strain>
    </source>
</reference>